<feature type="domain" description="HTH tetR-type" evidence="6">
    <location>
        <begin position="28"/>
        <end position="88"/>
    </location>
</feature>
<keyword evidence="1" id="KW-0805">Transcription regulation</keyword>
<proteinExistence type="predicted"/>
<dbReference type="Pfam" id="PF00440">
    <property type="entry name" value="TetR_N"/>
    <property type="match status" value="1"/>
</dbReference>
<dbReference type="Proteomes" id="UP000481252">
    <property type="component" value="Unassembled WGS sequence"/>
</dbReference>
<protein>
    <submittedName>
        <fullName evidence="7">TetR/AcrR family transcriptional regulator</fullName>
    </submittedName>
</protein>
<dbReference type="EMBL" id="JAAKZG010000005">
    <property type="protein sequence ID" value="NGN42208.1"/>
    <property type="molecule type" value="Genomic_DNA"/>
</dbReference>
<dbReference type="PROSITE" id="PS50977">
    <property type="entry name" value="HTH_TETR_2"/>
    <property type="match status" value="1"/>
</dbReference>
<dbReference type="SUPFAM" id="SSF46689">
    <property type="entry name" value="Homeodomain-like"/>
    <property type="match status" value="1"/>
</dbReference>
<comment type="caution">
    <text evidence="7">The sequence shown here is derived from an EMBL/GenBank/DDBJ whole genome shotgun (WGS) entry which is preliminary data.</text>
</comment>
<dbReference type="PANTHER" id="PTHR30055:SF234">
    <property type="entry name" value="HTH-TYPE TRANSCRIPTIONAL REGULATOR BETI"/>
    <property type="match status" value="1"/>
</dbReference>
<keyword evidence="2 4" id="KW-0238">DNA-binding</keyword>
<name>A0A7C9VE43_9HYPH</name>
<feature type="DNA-binding region" description="H-T-H motif" evidence="4">
    <location>
        <begin position="51"/>
        <end position="70"/>
    </location>
</feature>
<evidence type="ECO:0000313" key="8">
    <source>
        <dbReference type="Proteomes" id="UP000481252"/>
    </source>
</evidence>
<dbReference type="RefSeq" id="WP_165118352.1">
    <property type="nucleotide sequence ID" value="NZ_JAAKZG010000005.1"/>
</dbReference>
<evidence type="ECO:0000256" key="5">
    <source>
        <dbReference type="SAM" id="MobiDB-lite"/>
    </source>
</evidence>
<evidence type="ECO:0000256" key="4">
    <source>
        <dbReference type="PROSITE-ProRule" id="PRU00335"/>
    </source>
</evidence>
<keyword evidence="3" id="KW-0804">Transcription</keyword>
<keyword evidence="8" id="KW-1185">Reference proteome</keyword>
<dbReference type="Gene3D" id="1.10.357.10">
    <property type="entry name" value="Tetracycline Repressor, domain 2"/>
    <property type="match status" value="1"/>
</dbReference>
<dbReference type="AlphaFoldDB" id="A0A7C9VE43"/>
<reference evidence="7 8" key="1">
    <citation type="submission" date="2020-02" db="EMBL/GenBank/DDBJ databases">
        <title>Genome sequence of the type strain CGMCC 1.15528 of Mesorhizobium zhangyense.</title>
        <authorList>
            <person name="Gao J."/>
            <person name="Sun J."/>
        </authorList>
    </citation>
    <scope>NUCLEOTIDE SEQUENCE [LARGE SCALE GENOMIC DNA]</scope>
    <source>
        <strain evidence="7 8">CGMCC 1.15528</strain>
    </source>
</reference>
<dbReference type="GO" id="GO:0003700">
    <property type="term" value="F:DNA-binding transcription factor activity"/>
    <property type="evidence" value="ECO:0007669"/>
    <property type="project" value="TreeGrafter"/>
</dbReference>
<feature type="region of interest" description="Disordered" evidence="5">
    <location>
        <begin position="1"/>
        <end position="26"/>
    </location>
</feature>
<accession>A0A7C9VE43</accession>
<dbReference type="InterPro" id="IPR001647">
    <property type="entry name" value="HTH_TetR"/>
</dbReference>
<dbReference type="InterPro" id="IPR050109">
    <property type="entry name" value="HTH-type_TetR-like_transc_reg"/>
</dbReference>
<evidence type="ECO:0000256" key="1">
    <source>
        <dbReference type="ARBA" id="ARBA00023015"/>
    </source>
</evidence>
<dbReference type="PRINTS" id="PR00455">
    <property type="entry name" value="HTHTETR"/>
</dbReference>
<organism evidence="7 8">
    <name type="scientific">Mesorhizobium zhangyense</name>
    <dbReference type="NCBI Taxonomy" id="1776730"/>
    <lineage>
        <taxon>Bacteria</taxon>
        <taxon>Pseudomonadati</taxon>
        <taxon>Pseudomonadota</taxon>
        <taxon>Alphaproteobacteria</taxon>
        <taxon>Hyphomicrobiales</taxon>
        <taxon>Phyllobacteriaceae</taxon>
        <taxon>Mesorhizobium</taxon>
    </lineage>
</organism>
<dbReference type="PANTHER" id="PTHR30055">
    <property type="entry name" value="HTH-TYPE TRANSCRIPTIONAL REGULATOR RUTR"/>
    <property type="match status" value="1"/>
</dbReference>
<evidence type="ECO:0000256" key="3">
    <source>
        <dbReference type="ARBA" id="ARBA00023163"/>
    </source>
</evidence>
<dbReference type="InterPro" id="IPR009057">
    <property type="entry name" value="Homeodomain-like_sf"/>
</dbReference>
<evidence type="ECO:0000313" key="7">
    <source>
        <dbReference type="EMBL" id="NGN42208.1"/>
    </source>
</evidence>
<dbReference type="GO" id="GO:0000976">
    <property type="term" value="F:transcription cis-regulatory region binding"/>
    <property type="evidence" value="ECO:0007669"/>
    <property type="project" value="TreeGrafter"/>
</dbReference>
<evidence type="ECO:0000259" key="6">
    <source>
        <dbReference type="PROSITE" id="PS50977"/>
    </source>
</evidence>
<sequence length="218" mass="23134">MKQFQLLPKSETGAPATSPVVPRQKRAQRTRTALLDAVEALVATEGADAVTTTRLAETTGVSVGTIYRYFSDRDQLLLAAYDGTVARIVETCGEALADLDPGMPMAAAARKLLGLYLDTAETIPAHSGLLAAMRALRPIEADQGGGNEASIVGAIVAPFLQKFSAGGVAADPSRLHFLSVLMGTLVDLYLVTPDTSDRTRLREEIEAHMLLALERLSG</sequence>
<evidence type="ECO:0000256" key="2">
    <source>
        <dbReference type="ARBA" id="ARBA00023125"/>
    </source>
</evidence>
<gene>
    <name evidence="7" type="ORF">G6N74_14150</name>
</gene>